<dbReference type="InterPro" id="IPR013154">
    <property type="entry name" value="ADH-like_N"/>
</dbReference>
<evidence type="ECO:0000313" key="12">
    <source>
        <dbReference type="EMBL" id="BBZ06529.1"/>
    </source>
</evidence>
<evidence type="ECO:0000256" key="2">
    <source>
        <dbReference type="ARBA" id="ARBA00008072"/>
    </source>
</evidence>
<evidence type="ECO:0000259" key="11">
    <source>
        <dbReference type="SMART" id="SM00829"/>
    </source>
</evidence>
<gene>
    <name evidence="12" type="ORF">MDOR_06980</name>
</gene>
<dbReference type="GO" id="GO:0046872">
    <property type="term" value="F:metal ion binding"/>
    <property type="evidence" value="ECO:0007669"/>
    <property type="project" value="UniProtKB-KW"/>
</dbReference>
<keyword evidence="5" id="KW-0862">Zinc</keyword>
<comment type="similarity">
    <text evidence="2">Belongs to the zinc-containing alcohol dehydrogenase family.</text>
</comment>
<dbReference type="Pfam" id="PF00107">
    <property type="entry name" value="ADH_zinc_N"/>
    <property type="match status" value="1"/>
</dbReference>
<evidence type="ECO:0000256" key="7">
    <source>
        <dbReference type="ARBA" id="ARBA00023027"/>
    </source>
</evidence>
<sequence length="334" mass="35595">MMHAWRIRVPGPIGTRPLEWITTEVPEPGPGELLIAVRACGVCRTDLHVAEGDLPVHRQHVTPGHEVVGEVVTVGPETDSEFAVGDRVGVAWLRHTCGQCRYCRRGQENLCPHSRYTGWDADGGYAEFTTAPAAFVHRLPAGYTDTELAPLLCAGIIGYRSLLRADLPPGGRLGIYGFGGSAHITAQVALAQGAEVHVMTRGEHARELARALGAASVQGAADPPPVELDAAILFAPVGDLVLPALEGLDRGGTLAIAGIHLSNIPALDYQRHLFQERQVRSVTANTRADARAFLEFAGRHHIEVTSPEYPLNRADDALDALSAGRIAGAAVLLV</sequence>
<evidence type="ECO:0000256" key="5">
    <source>
        <dbReference type="ARBA" id="ARBA00022833"/>
    </source>
</evidence>
<evidence type="ECO:0000256" key="1">
    <source>
        <dbReference type="ARBA" id="ARBA00001947"/>
    </source>
</evidence>
<keyword evidence="4" id="KW-0479">Metal-binding</keyword>
<dbReference type="GO" id="GO:0004022">
    <property type="term" value="F:alcohol dehydrogenase (NAD+) activity"/>
    <property type="evidence" value="ECO:0007669"/>
    <property type="project" value="UniProtKB-EC"/>
</dbReference>
<dbReference type="SUPFAM" id="SSF50129">
    <property type="entry name" value="GroES-like"/>
    <property type="match status" value="1"/>
</dbReference>
<evidence type="ECO:0000256" key="9">
    <source>
        <dbReference type="ARBA" id="ARBA00049243"/>
    </source>
</evidence>
<dbReference type="EMBL" id="AP022605">
    <property type="protein sequence ID" value="BBZ06529.1"/>
    <property type="molecule type" value="Genomic_DNA"/>
</dbReference>
<keyword evidence="7" id="KW-0520">NAD</keyword>
<evidence type="ECO:0000256" key="8">
    <source>
        <dbReference type="ARBA" id="ARBA00049164"/>
    </source>
</evidence>
<accession>A0A7I7VMK4</accession>
<dbReference type="AlphaFoldDB" id="A0A7I7VMK4"/>
<dbReference type="InterPro" id="IPR013149">
    <property type="entry name" value="ADH-like_C"/>
</dbReference>
<dbReference type="InterPro" id="IPR011032">
    <property type="entry name" value="GroES-like_sf"/>
</dbReference>
<keyword evidence="6" id="KW-0560">Oxidoreductase</keyword>
<dbReference type="KEGG" id="mdr:MDOR_06980"/>
<dbReference type="EC" id="1.1.1.1" evidence="3"/>
<evidence type="ECO:0000256" key="10">
    <source>
        <dbReference type="ARBA" id="ARBA00068251"/>
    </source>
</evidence>
<evidence type="ECO:0000313" key="13">
    <source>
        <dbReference type="Proteomes" id="UP000467201"/>
    </source>
</evidence>
<evidence type="ECO:0000256" key="3">
    <source>
        <dbReference type="ARBA" id="ARBA00013190"/>
    </source>
</evidence>
<evidence type="ECO:0000256" key="6">
    <source>
        <dbReference type="ARBA" id="ARBA00023002"/>
    </source>
</evidence>
<dbReference type="FunFam" id="3.40.50.720:FF:000275">
    <property type="entry name" value="Alcohol dehydrogenase AdhA"/>
    <property type="match status" value="1"/>
</dbReference>
<dbReference type="PANTHER" id="PTHR42940">
    <property type="entry name" value="ALCOHOL DEHYDROGENASE 1-RELATED"/>
    <property type="match status" value="1"/>
</dbReference>
<dbReference type="InterPro" id="IPR020843">
    <property type="entry name" value="ER"/>
</dbReference>
<comment type="cofactor">
    <cofactor evidence="1">
        <name>Zn(2+)</name>
        <dbReference type="ChEBI" id="CHEBI:29105"/>
    </cofactor>
</comment>
<organism evidence="12 13">
    <name type="scientific">Mycolicibacterium doricum</name>
    <dbReference type="NCBI Taxonomy" id="126673"/>
    <lineage>
        <taxon>Bacteria</taxon>
        <taxon>Bacillati</taxon>
        <taxon>Actinomycetota</taxon>
        <taxon>Actinomycetes</taxon>
        <taxon>Mycobacteriales</taxon>
        <taxon>Mycobacteriaceae</taxon>
        <taxon>Mycolicibacterium</taxon>
    </lineage>
</organism>
<dbReference type="Pfam" id="PF08240">
    <property type="entry name" value="ADH_N"/>
    <property type="match status" value="1"/>
</dbReference>
<name>A0A7I7VMK4_9MYCO</name>
<dbReference type="NCBIfam" id="TIGR02822">
    <property type="entry name" value="adh_fam_2"/>
    <property type="match status" value="1"/>
</dbReference>
<dbReference type="SMART" id="SM00829">
    <property type="entry name" value="PKS_ER"/>
    <property type="match status" value="1"/>
</dbReference>
<evidence type="ECO:0000256" key="4">
    <source>
        <dbReference type="ARBA" id="ARBA00022723"/>
    </source>
</evidence>
<reference evidence="12 13" key="1">
    <citation type="journal article" date="2019" name="Emerg. Microbes Infect.">
        <title>Comprehensive subspecies identification of 175 nontuberculous mycobacteria species based on 7547 genomic profiles.</title>
        <authorList>
            <person name="Matsumoto Y."/>
            <person name="Kinjo T."/>
            <person name="Motooka D."/>
            <person name="Nabeya D."/>
            <person name="Jung N."/>
            <person name="Uechi K."/>
            <person name="Horii T."/>
            <person name="Iida T."/>
            <person name="Fujita J."/>
            <person name="Nakamura S."/>
        </authorList>
    </citation>
    <scope>NUCLEOTIDE SEQUENCE [LARGE SCALE GENOMIC DNA]</scope>
    <source>
        <strain evidence="12 13">JCM 12405</strain>
    </source>
</reference>
<dbReference type="GO" id="GO:0005737">
    <property type="term" value="C:cytoplasm"/>
    <property type="evidence" value="ECO:0007669"/>
    <property type="project" value="TreeGrafter"/>
</dbReference>
<dbReference type="InterPro" id="IPR036291">
    <property type="entry name" value="NAD(P)-bd_dom_sf"/>
</dbReference>
<dbReference type="SUPFAM" id="SSF51735">
    <property type="entry name" value="NAD(P)-binding Rossmann-fold domains"/>
    <property type="match status" value="1"/>
</dbReference>
<dbReference type="CDD" id="cd08298">
    <property type="entry name" value="CAD2"/>
    <property type="match status" value="1"/>
</dbReference>
<dbReference type="PANTHER" id="PTHR42940:SF8">
    <property type="entry name" value="VACUOLAR PROTEIN SORTING-ASSOCIATED PROTEIN 11"/>
    <property type="match status" value="1"/>
</dbReference>
<dbReference type="Proteomes" id="UP000467201">
    <property type="component" value="Chromosome"/>
</dbReference>
<dbReference type="Gene3D" id="3.40.50.720">
    <property type="entry name" value="NAD(P)-binding Rossmann-like Domain"/>
    <property type="match status" value="1"/>
</dbReference>
<dbReference type="Gene3D" id="3.90.180.10">
    <property type="entry name" value="Medium-chain alcohol dehydrogenases, catalytic domain"/>
    <property type="match status" value="1"/>
</dbReference>
<comment type="catalytic activity">
    <reaction evidence="9">
        <text>a primary alcohol + NAD(+) = an aldehyde + NADH + H(+)</text>
        <dbReference type="Rhea" id="RHEA:10736"/>
        <dbReference type="ChEBI" id="CHEBI:15378"/>
        <dbReference type="ChEBI" id="CHEBI:15734"/>
        <dbReference type="ChEBI" id="CHEBI:17478"/>
        <dbReference type="ChEBI" id="CHEBI:57540"/>
        <dbReference type="ChEBI" id="CHEBI:57945"/>
        <dbReference type="EC" id="1.1.1.1"/>
    </reaction>
</comment>
<protein>
    <recommendedName>
        <fullName evidence="10">Probable alcohol dehydrogenase AdhA</fullName>
        <ecNumber evidence="3">1.1.1.1</ecNumber>
    </recommendedName>
</protein>
<feature type="domain" description="Enoyl reductase (ER)" evidence="11">
    <location>
        <begin position="14"/>
        <end position="332"/>
    </location>
</feature>
<dbReference type="InterPro" id="IPR014187">
    <property type="entry name" value="ADH_Zn_typ-2"/>
</dbReference>
<comment type="catalytic activity">
    <reaction evidence="8">
        <text>a secondary alcohol + NAD(+) = a ketone + NADH + H(+)</text>
        <dbReference type="Rhea" id="RHEA:10740"/>
        <dbReference type="ChEBI" id="CHEBI:15378"/>
        <dbReference type="ChEBI" id="CHEBI:17087"/>
        <dbReference type="ChEBI" id="CHEBI:35681"/>
        <dbReference type="ChEBI" id="CHEBI:57540"/>
        <dbReference type="ChEBI" id="CHEBI:57945"/>
        <dbReference type="EC" id="1.1.1.1"/>
    </reaction>
</comment>
<proteinExistence type="inferred from homology"/>